<dbReference type="PATRIC" id="fig|1238180.3.peg.1735"/>
<dbReference type="RefSeq" id="WP_005153276.1">
    <property type="nucleotide sequence ID" value="NZ_ANMG01000012.1"/>
</dbReference>
<comment type="caution">
    <text evidence="2">The sequence shown here is derived from an EMBL/GenBank/DDBJ whole genome shotgun (WGS) entry which is preliminary data.</text>
</comment>
<dbReference type="Proteomes" id="UP000014137">
    <property type="component" value="Unassembled WGS sequence"/>
</dbReference>
<dbReference type="PANTHER" id="PTHR43283">
    <property type="entry name" value="BETA-LACTAMASE-RELATED"/>
    <property type="match status" value="1"/>
</dbReference>
<dbReference type="OrthoDB" id="4281716at2"/>
<dbReference type="EMBL" id="ANMG01000012">
    <property type="protein sequence ID" value="EMD28467.1"/>
    <property type="molecule type" value="Genomic_DNA"/>
</dbReference>
<dbReference type="InterPro" id="IPR050789">
    <property type="entry name" value="Diverse_Enzym_Activities"/>
</dbReference>
<dbReference type="InterPro" id="IPR001466">
    <property type="entry name" value="Beta-lactam-related"/>
</dbReference>
<keyword evidence="3" id="KW-0378">Hydrolase</keyword>
<name>M2QRP4_9PSEU</name>
<feature type="domain" description="Beta-lactamase-related" evidence="1">
    <location>
        <begin position="15"/>
        <end position="379"/>
    </location>
</feature>
<evidence type="ECO:0000259" key="1">
    <source>
        <dbReference type="Pfam" id="PF00144"/>
    </source>
</evidence>
<protein>
    <submittedName>
        <fullName evidence="2">Beta-lactamase class C protein</fullName>
    </submittedName>
    <submittedName>
        <fullName evidence="3">Serine hydrolase</fullName>
    </submittedName>
</protein>
<organism evidence="2 4">
    <name type="scientific">Amycolatopsis azurea DSM 43854</name>
    <dbReference type="NCBI Taxonomy" id="1238180"/>
    <lineage>
        <taxon>Bacteria</taxon>
        <taxon>Bacillati</taxon>
        <taxon>Actinomycetota</taxon>
        <taxon>Actinomycetes</taxon>
        <taxon>Pseudonocardiales</taxon>
        <taxon>Pseudonocardiaceae</taxon>
        <taxon>Amycolatopsis</taxon>
    </lineage>
</organism>
<dbReference type="InterPro" id="IPR012338">
    <property type="entry name" value="Beta-lactam/transpept-like"/>
</dbReference>
<proteinExistence type="predicted"/>
<evidence type="ECO:0000313" key="3">
    <source>
        <dbReference type="EMBL" id="OOC03491.1"/>
    </source>
</evidence>
<accession>M2QRP4</accession>
<dbReference type="GO" id="GO:0016787">
    <property type="term" value="F:hydrolase activity"/>
    <property type="evidence" value="ECO:0007669"/>
    <property type="project" value="UniProtKB-KW"/>
</dbReference>
<dbReference type="Pfam" id="PF00144">
    <property type="entry name" value="Beta-lactamase"/>
    <property type="match status" value="1"/>
</dbReference>
<gene>
    <name evidence="3" type="ORF">B0293_28455</name>
    <name evidence="2" type="ORF">C791_0854</name>
</gene>
<dbReference type="SUPFAM" id="SSF56601">
    <property type="entry name" value="beta-lactamase/transpeptidase-like"/>
    <property type="match status" value="1"/>
</dbReference>
<reference evidence="3 5" key="2">
    <citation type="submission" date="2017-02" db="EMBL/GenBank/DDBJ databases">
        <title>Amycolatopsis azurea DSM 43854 draft genome.</title>
        <authorList>
            <person name="Mayilraj S."/>
        </authorList>
    </citation>
    <scope>NUCLEOTIDE SEQUENCE [LARGE SCALE GENOMIC DNA]</scope>
    <source>
        <strain evidence="3 5">DSM 43854</strain>
    </source>
</reference>
<keyword evidence="5" id="KW-1185">Reference proteome</keyword>
<dbReference type="EMBL" id="MUXN01000022">
    <property type="protein sequence ID" value="OOC03491.1"/>
    <property type="molecule type" value="Genomic_DNA"/>
</dbReference>
<evidence type="ECO:0000313" key="5">
    <source>
        <dbReference type="Proteomes" id="UP000188551"/>
    </source>
</evidence>
<sequence length="391" mass="42275">MRPRFAPAALRRAHRVLSGYVERGEVPGLVSLVAAGDEVHVNVLGDKAFGGTPMERDSLFRISSMTKPVTAAATMMLVEECRLRLDDPVDELLPELADRRVLRRIDGPLDDTVPADRPITPRDLLTFRFGFGIVLAPPGSTPIQRAIDELGLVIGPPKPVTPHHPDEWLRRLGTLPLLHQPGERWMYQVGSEVLAVLIARASGMPFERFLAERIFEPLGMSDTGFVVPAGKAPRFTTSYQVDERTGEFQVFDAPDGHWSAPVPFPSGGAGLVSTADDYLAFSRMLLAGGAGLLSPRSVALLTADHLTAEQAASGAPLLDDGLGWGFGVAVVNRDGGFATRGRYGWDGGLGTSWAADPATGLTGILLTQRTDWPMPWHAREDFWTTAQTALT</sequence>
<evidence type="ECO:0000313" key="4">
    <source>
        <dbReference type="Proteomes" id="UP000014137"/>
    </source>
</evidence>
<dbReference type="PANTHER" id="PTHR43283:SF3">
    <property type="entry name" value="BETA-LACTAMASE FAMILY PROTEIN (AFU_ORTHOLOGUE AFUA_5G07500)"/>
    <property type="match status" value="1"/>
</dbReference>
<dbReference type="AlphaFoldDB" id="M2QRP4"/>
<dbReference type="Gene3D" id="3.40.710.10">
    <property type="entry name" value="DD-peptidase/beta-lactamase superfamily"/>
    <property type="match status" value="1"/>
</dbReference>
<evidence type="ECO:0000313" key="2">
    <source>
        <dbReference type="EMBL" id="EMD28467.1"/>
    </source>
</evidence>
<reference evidence="2 4" key="1">
    <citation type="submission" date="2012-10" db="EMBL/GenBank/DDBJ databases">
        <title>Genome assembly of Amycolatopsis azurea DSM 43854.</title>
        <authorList>
            <person name="Khatri I."/>
            <person name="Kaur I."/>
            <person name="Subramanian S."/>
            <person name="Mayilraj S."/>
        </authorList>
    </citation>
    <scope>NUCLEOTIDE SEQUENCE [LARGE SCALE GENOMIC DNA]</scope>
    <source>
        <strain evidence="2 4">DSM 43854</strain>
    </source>
</reference>
<dbReference type="Proteomes" id="UP000188551">
    <property type="component" value="Unassembled WGS sequence"/>
</dbReference>